<keyword evidence="6" id="KW-0067">ATP-binding</keyword>
<dbReference type="InterPro" id="IPR001849">
    <property type="entry name" value="PH_domain"/>
</dbReference>
<dbReference type="PANTHER" id="PTHR12771:SF56">
    <property type="entry name" value="CED-12"/>
    <property type="match status" value="1"/>
</dbReference>
<dbReference type="GO" id="GO:0005524">
    <property type="term" value="F:ATP binding"/>
    <property type="evidence" value="ECO:0007669"/>
    <property type="project" value="UniProtKB-KW"/>
</dbReference>
<protein>
    <recommendedName>
        <fullName evidence="17">ELMO domain-containing protein</fullName>
    </recommendedName>
</protein>
<evidence type="ECO:0000313" key="14">
    <source>
        <dbReference type="EMBL" id="WPA97167.1"/>
    </source>
</evidence>
<dbReference type="Pfam" id="PF11841">
    <property type="entry name" value="ELMO_ARM"/>
    <property type="match status" value="1"/>
</dbReference>
<evidence type="ECO:0000256" key="9">
    <source>
        <dbReference type="ARBA" id="ARBA00024863"/>
    </source>
</evidence>
<dbReference type="InterPro" id="IPR050868">
    <property type="entry name" value="ELMO_domain-containing"/>
</dbReference>
<dbReference type="InterPro" id="IPR006816">
    <property type="entry name" value="ELMO_dom"/>
</dbReference>
<dbReference type="InterPro" id="IPR011989">
    <property type="entry name" value="ARM-like"/>
</dbReference>
<comment type="function">
    <text evidence="9">Involved in cytoskeletal rearrangements required for phagocytosis of apoptotic cells and cell motility. Acts in association with DOCK1 and CRK. Was initially proposed to be required in complex with DOCK1 to activate Rac Rho small GTPases. May enhance the guanine nucleotide exchange factor (GEF) activity of DOCK1.</text>
</comment>
<keyword evidence="2" id="KW-0808">Transferase</keyword>
<evidence type="ECO:0000313" key="16">
    <source>
        <dbReference type="Proteomes" id="UP001302367"/>
    </source>
</evidence>
<keyword evidence="8" id="KW-0729">SH3-binding</keyword>
<dbReference type="SUPFAM" id="SSF48371">
    <property type="entry name" value="ARM repeat"/>
    <property type="match status" value="1"/>
</dbReference>
<gene>
    <name evidence="13" type="ORF">CB0940_01720</name>
    <name evidence="14" type="ORF">RHO25_001776</name>
</gene>
<keyword evidence="16" id="KW-1185">Reference proteome</keyword>
<dbReference type="OrthoDB" id="28413at2759"/>
<evidence type="ECO:0000256" key="2">
    <source>
        <dbReference type="ARBA" id="ARBA00022679"/>
    </source>
</evidence>
<evidence type="ECO:0000256" key="6">
    <source>
        <dbReference type="ARBA" id="ARBA00022840"/>
    </source>
</evidence>
<keyword evidence="1" id="KW-0723">Serine/threonine-protein kinase</keyword>
<sequence>MEEPPDTATLVASLNAESESARKYAVFKLKGLLNDPSFADGFIQNGGLPALRQAVLNTTGNTQAYALGSLDALLELDMGWECCDQELLEKALSLAISHPLVNIVRNALTLLVLIVSRPVPAGQSDASSAICGFRAIKPALDHHPQFLDSLVQRLSASDHTLCANALQLVNALMRDAVLNGGENEWPKFVKKLQDLGVIGGVGMLMRGDAANYADSPLAMAILEFQDLTKILLRKWRDVTVNVELPEHKRALKTIHLLSKPDPWTPVVGANGTKGRKHHPEKWRRLGFETESPAWEFDETGYLGMMDLVEFARRNEDLYQKTLLEQASLPREQRCPIARASLSVTLVLYELFEIDDSTMGGLPQYRNSFDRDQSVDRLYKPLLLQWGRLHTAALNTFMRLWKDAGAEQQDIYKIEEVVRIVVERIVGLAPRKTDIGHVEEQLRLVSLNTARKWQMENLDDVYQDAWGPHLVEVHEQLRNESLQFMREQRIRCLLQGSWFPMSAAGDNSSWQFVRLSHNRRWLQYQTYPEAGDFTPSLADLQEKVDLDSVTSVDSNVSAPERRPTITDDQSSRTLHSSGRGSAKTSTTKITILGTPGATKIAAPDEDEQILLELFPQTSHLASEWLDGLLMLLNQQPITQDTARLVNMCEDWGVRLRMLNLRWEDVDWDALERSAKGEDVEFRPVPSREGLDDGDFWYALPDEQ</sequence>
<evidence type="ECO:0000256" key="8">
    <source>
        <dbReference type="ARBA" id="ARBA00023036"/>
    </source>
</evidence>
<evidence type="ECO:0000256" key="7">
    <source>
        <dbReference type="ARBA" id="ARBA00022907"/>
    </source>
</evidence>
<accession>A0A2G5I7R8</accession>
<evidence type="ECO:0000256" key="5">
    <source>
        <dbReference type="ARBA" id="ARBA00022777"/>
    </source>
</evidence>
<dbReference type="Proteomes" id="UP001302367">
    <property type="component" value="Chromosome 1"/>
</dbReference>
<dbReference type="InterPro" id="IPR000961">
    <property type="entry name" value="AGC-kinase_C"/>
</dbReference>
<dbReference type="Pfam" id="PF16457">
    <property type="entry name" value="PH_12"/>
    <property type="match status" value="1"/>
</dbReference>
<keyword evidence="7" id="KW-0581">Phagocytosis</keyword>
<dbReference type="EMBL" id="LKMD01000100">
    <property type="protein sequence ID" value="PIB00523.1"/>
    <property type="molecule type" value="Genomic_DNA"/>
</dbReference>
<dbReference type="Gene3D" id="1.25.10.10">
    <property type="entry name" value="Leucine-rich Repeat Variant"/>
    <property type="match status" value="1"/>
</dbReference>
<dbReference type="InterPro" id="IPR011993">
    <property type="entry name" value="PH-like_dom_sf"/>
</dbReference>
<dbReference type="PANTHER" id="PTHR12771">
    <property type="entry name" value="ENGULFMENT AND CELL MOTILITY"/>
    <property type="match status" value="1"/>
</dbReference>
<feature type="compositionally biased region" description="Polar residues" evidence="10">
    <location>
        <begin position="565"/>
        <end position="587"/>
    </location>
</feature>
<reference evidence="14 16" key="2">
    <citation type="submission" date="2023-09" db="EMBL/GenBank/DDBJ databases">
        <title>Complete-Gapless Cercospora beticola genome.</title>
        <authorList>
            <person name="Wyatt N.A."/>
            <person name="Spanner R.E."/>
            <person name="Bolton M.D."/>
        </authorList>
    </citation>
    <scope>NUCLEOTIDE SEQUENCE [LARGE SCALE GENOMIC DNA]</scope>
    <source>
        <strain evidence="14">Cb09-40</strain>
    </source>
</reference>
<dbReference type="GO" id="GO:0017124">
    <property type="term" value="F:SH3 domain binding"/>
    <property type="evidence" value="ECO:0007669"/>
    <property type="project" value="UniProtKB-KW"/>
</dbReference>
<dbReference type="EMBL" id="CP134184">
    <property type="protein sequence ID" value="WPA97167.1"/>
    <property type="molecule type" value="Genomic_DNA"/>
</dbReference>
<evidence type="ECO:0000256" key="10">
    <source>
        <dbReference type="SAM" id="MobiDB-lite"/>
    </source>
</evidence>
<keyword evidence="4" id="KW-0547">Nucleotide-binding</keyword>
<evidence type="ECO:0000313" key="15">
    <source>
        <dbReference type="Proteomes" id="UP000230605"/>
    </source>
</evidence>
<dbReference type="Gene3D" id="2.30.29.30">
    <property type="entry name" value="Pleckstrin-homology domain (PH domain)/Phosphotyrosine-binding domain (PTB)"/>
    <property type="match status" value="1"/>
</dbReference>
<evidence type="ECO:0008006" key="17">
    <source>
        <dbReference type="Google" id="ProtNLM"/>
    </source>
</evidence>
<keyword evidence="5" id="KW-0418">Kinase</keyword>
<dbReference type="Proteomes" id="UP000230605">
    <property type="component" value="Chromosome 1"/>
</dbReference>
<dbReference type="AlphaFoldDB" id="A0A2G5I7R8"/>
<dbReference type="GO" id="GO:0005886">
    <property type="term" value="C:plasma membrane"/>
    <property type="evidence" value="ECO:0007669"/>
    <property type="project" value="TreeGrafter"/>
</dbReference>
<proteinExistence type="predicted"/>
<evidence type="ECO:0000313" key="13">
    <source>
        <dbReference type="EMBL" id="PIB00523.1"/>
    </source>
</evidence>
<dbReference type="PROSITE" id="PS51285">
    <property type="entry name" value="AGC_KINASE_CTER"/>
    <property type="match status" value="1"/>
</dbReference>
<dbReference type="Pfam" id="PF04727">
    <property type="entry name" value="ELMO_CED12"/>
    <property type="match status" value="1"/>
</dbReference>
<evidence type="ECO:0000259" key="12">
    <source>
        <dbReference type="PROSITE" id="PS51335"/>
    </source>
</evidence>
<evidence type="ECO:0000256" key="3">
    <source>
        <dbReference type="ARBA" id="ARBA00022703"/>
    </source>
</evidence>
<dbReference type="GO" id="GO:0006915">
    <property type="term" value="P:apoptotic process"/>
    <property type="evidence" value="ECO:0007669"/>
    <property type="project" value="UniProtKB-KW"/>
</dbReference>
<dbReference type="InterPro" id="IPR016024">
    <property type="entry name" value="ARM-type_fold"/>
</dbReference>
<dbReference type="GO" id="GO:0004674">
    <property type="term" value="F:protein serine/threonine kinase activity"/>
    <property type="evidence" value="ECO:0007669"/>
    <property type="project" value="UniProtKB-KW"/>
</dbReference>
<dbReference type="InterPro" id="IPR024574">
    <property type="entry name" value="ELMO_ARM"/>
</dbReference>
<evidence type="ECO:0000259" key="11">
    <source>
        <dbReference type="PROSITE" id="PS51285"/>
    </source>
</evidence>
<evidence type="ECO:0000256" key="4">
    <source>
        <dbReference type="ARBA" id="ARBA00022741"/>
    </source>
</evidence>
<keyword evidence="3" id="KW-0053">Apoptosis</keyword>
<reference evidence="13 15" key="1">
    <citation type="submission" date="2015-10" db="EMBL/GenBank/DDBJ databases">
        <title>The cercosporin biosynthetic gene cluster was horizontally transferred to several fungal lineages and shown to be expanded in Cercospora beticola based on microsynteny with recipient genomes.</title>
        <authorList>
            <person name="De Jonge R."/>
            <person name="Ebert M.K."/>
            <person name="Suttle J.C."/>
            <person name="Jurick Ii W.M."/>
            <person name="Secor G.A."/>
            <person name="Thomma B.P."/>
            <person name="Van De Peer Y."/>
            <person name="Bolton M.D."/>
        </authorList>
    </citation>
    <scope>NUCLEOTIDE SEQUENCE [LARGE SCALE GENOMIC DNA]</scope>
    <source>
        <strain evidence="13 15">09-40</strain>
    </source>
</reference>
<dbReference type="PROSITE" id="PS51335">
    <property type="entry name" value="ELMO"/>
    <property type="match status" value="1"/>
</dbReference>
<organism evidence="13 15">
    <name type="scientific">Cercospora beticola</name>
    <name type="common">Sugarbeet leaf spot fungus</name>
    <dbReference type="NCBI Taxonomy" id="122368"/>
    <lineage>
        <taxon>Eukaryota</taxon>
        <taxon>Fungi</taxon>
        <taxon>Dikarya</taxon>
        <taxon>Ascomycota</taxon>
        <taxon>Pezizomycotina</taxon>
        <taxon>Dothideomycetes</taxon>
        <taxon>Dothideomycetidae</taxon>
        <taxon>Mycosphaerellales</taxon>
        <taxon>Mycosphaerellaceae</taxon>
        <taxon>Cercospora</taxon>
    </lineage>
</organism>
<evidence type="ECO:0000256" key="1">
    <source>
        <dbReference type="ARBA" id="ARBA00022527"/>
    </source>
</evidence>
<feature type="region of interest" description="Disordered" evidence="10">
    <location>
        <begin position="549"/>
        <end position="587"/>
    </location>
</feature>
<feature type="domain" description="ELMO" evidence="12">
    <location>
        <begin position="246"/>
        <end position="425"/>
    </location>
</feature>
<dbReference type="GO" id="GO:0007015">
    <property type="term" value="P:actin filament organization"/>
    <property type="evidence" value="ECO:0007669"/>
    <property type="project" value="TreeGrafter"/>
</dbReference>
<name>A0A2G5I7R8_CERBT</name>
<feature type="domain" description="AGC-kinase C-terminal" evidence="11">
    <location>
        <begin position="662"/>
        <end position="702"/>
    </location>
</feature>